<dbReference type="PANTHER" id="PTHR47129:SF1">
    <property type="entry name" value="NMRA-LIKE DOMAIN-CONTAINING PROTEIN"/>
    <property type="match status" value="1"/>
</dbReference>
<dbReference type="SUPFAM" id="SSF51735">
    <property type="entry name" value="NAD(P)-binding Rossmann-fold domains"/>
    <property type="match status" value="1"/>
</dbReference>
<evidence type="ECO:0000313" key="3">
    <source>
        <dbReference type="Proteomes" id="UP000198855"/>
    </source>
</evidence>
<dbReference type="EMBL" id="FOMT01000003">
    <property type="protein sequence ID" value="SFE49985.1"/>
    <property type="molecule type" value="Genomic_DNA"/>
</dbReference>
<dbReference type="InterPro" id="IPR016040">
    <property type="entry name" value="NAD(P)-bd_dom"/>
</dbReference>
<reference evidence="3" key="1">
    <citation type="submission" date="2016-10" db="EMBL/GenBank/DDBJ databases">
        <authorList>
            <person name="Varghese N."/>
            <person name="Submissions S."/>
        </authorList>
    </citation>
    <scope>NUCLEOTIDE SEQUENCE [LARGE SCALE GENOMIC DNA]</scope>
    <source>
        <strain evidence="3">CGMCC 1.10784</strain>
    </source>
</reference>
<dbReference type="InterPro" id="IPR036291">
    <property type="entry name" value="NAD(P)-bd_dom_sf"/>
</dbReference>
<dbReference type="RefSeq" id="WP_091187119.1">
    <property type="nucleotide sequence ID" value="NZ_FOMT01000003.1"/>
</dbReference>
<evidence type="ECO:0000259" key="1">
    <source>
        <dbReference type="Pfam" id="PF13460"/>
    </source>
</evidence>
<dbReference type="Proteomes" id="UP000198855">
    <property type="component" value="Unassembled WGS sequence"/>
</dbReference>
<name>A0A1I2B1C6_9BACL</name>
<dbReference type="STRING" id="1045775.SAMN05216378_3336"/>
<protein>
    <submittedName>
        <fullName evidence="2">NAD(P)H dehydrogenase (Quinone)</fullName>
    </submittedName>
</protein>
<dbReference type="InterPro" id="IPR052718">
    <property type="entry name" value="NmrA-type_oxidoreductase"/>
</dbReference>
<dbReference type="Gene3D" id="3.40.50.720">
    <property type="entry name" value="NAD(P)-binding Rossmann-like Domain"/>
    <property type="match status" value="1"/>
</dbReference>
<organism evidence="2 3">
    <name type="scientific">Paenibacillus catalpae</name>
    <dbReference type="NCBI Taxonomy" id="1045775"/>
    <lineage>
        <taxon>Bacteria</taxon>
        <taxon>Bacillati</taxon>
        <taxon>Bacillota</taxon>
        <taxon>Bacilli</taxon>
        <taxon>Bacillales</taxon>
        <taxon>Paenibacillaceae</taxon>
        <taxon>Paenibacillus</taxon>
    </lineage>
</organism>
<gene>
    <name evidence="2" type="ORF">SAMN05216378_3336</name>
</gene>
<dbReference type="AlphaFoldDB" id="A0A1I2B1C6"/>
<feature type="domain" description="NAD(P)-binding" evidence="1">
    <location>
        <begin position="7"/>
        <end position="183"/>
    </location>
</feature>
<dbReference type="Gene3D" id="3.90.25.10">
    <property type="entry name" value="UDP-galactose 4-epimerase, domain 1"/>
    <property type="match status" value="1"/>
</dbReference>
<keyword evidence="3" id="KW-1185">Reference proteome</keyword>
<dbReference type="PANTHER" id="PTHR47129">
    <property type="entry name" value="QUINONE OXIDOREDUCTASE 2"/>
    <property type="match status" value="1"/>
</dbReference>
<evidence type="ECO:0000313" key="2">
    <source>
        <dbReference type="EMBL" id="SFE49985.1"/>
    </source>
</evidence>
<accession>A0A1I2B1C6</accession>
<proteinExistence type="predicted"/>
<sequence length="284" mass="29989">MKIGINGASGNLGTATVKHLLERAAGEHSVVAITRSPEKMTMGGVEARFGDYDQPESLIEAYKGLDRLLLIPSTSLQSGARSAQNIAAINAAVEAGVSHIVLVSSVGARNTEQPNIAFDYFASEQHLMRKAPKWSILRMSYYAEALINEAQMSLAHGVLTGLSENKVSFVSRDDLAAAAAGLLISEGHDGSIYTGTGPVSFTGAERAELIAKVSGKPLAFFTLPIETLQGQLEQAGLPTAVITAIVSIQQNFSNGDFDIVTGDIEKLSGRPARSLESILSASFQ</sequence>
<dbReference type="OrthoDB" id="152510at2"/>
<dbReference type="Pfam" id="PF13460">
    <property type="entry name" value="NAD_binding_10"/>
    <property type="match status" value="1"/>
</dbReference>